<keyword evidence="6" id="KW-1142">T=3 icosahedral capsid protein</keyword>
<reference evidence="8" key="1">
    <citation type="submission" date="2019-05" db="EMBL/GenBank/DDBJ databases">
        <title>Metatranscriptomic reconstruction reveals RNA viruses with the potential to shape carbon cycling in soil.</title>
        <authorList>
            <person name="Starr E.P."/>
            <person name="Nuccio E."/>
            <person name="Pett-Ridge J."/>
            <person name="Banfield J.F."/>
            <person name="Firestone M.K."/>
        </authorList>
    </citation>
    <scope>NUCLEOTIDE SEQUENCE</scope>
    <source>
        <strain evidence="8">H2_Rhizo_Litter_49_scaffold_5779</strain>
    </source>
</reference>
<comment type="similarity">
    <text evidence="2">Belongs to the icosahedral plant coat protein family.</text>
</comment>
<dbReference type="GO" id="GO:0005198">
    <property type="term" value="F:structural molecule activity"/>
    <property type="evidence" value="ECO:0007669"/>
    <property type="project" value="InterPro"/>
</dbReference>
<evidence type="ECO:0000256" key="4">
    <source>
        <dbReference type="ARBA" id="ARBA00022561"/>
    </source>
</evidence>
<evidence type="ECO:0000256" key="1">
    <source>
        <dbReference type="ARBA" id="ARBA00004328"/>
    </source>
</evidence>
<evidence type="ECO:0000256" key="6">
    <source>
        <dbReference type="ARBA" id="ARBA00023060"/>
    </source>
</evidence>
<comment type="subcellular location">
    <subcellularLocation>
        <location evidence="1">Virion</location>
    </subcellularLocation>
</comment>
<proteinExistence type="inferred from homology"/>
<dbReference type="SUPFAM" id="SSF88633">
    <property type="entry name" value="Positive stranded ssRNA viruses"/>
    <property type="match status" value="1"/>
</dbReference>
<dbReference type="GO" id="GO:0039617">
    <property type="term" value="C:T=3 icosahedral viral capsid"/>
    <property type="evidence" value="ECO:0007669"/>
    <property type="project" value="UniProtKB-KW"/>
</dbReference>
<dbReference type="InterPro" id="IPR029053">
    <property type="entry name" value="Viral_coat"/>
</dbReference>
<name>A0A514D6V6_9VIRU</name>
<dbReference type="Pfam" id="PF00729">
    <property type="entry name" value="Viral_coat"/>
    <property type="match status" value="1"/>
</dbReference>
<evidence type="ECO:0000259" key="7">
    <source>
        <dbReference type="Pfam" id="PF00729"/>
    </source>
</evidence>
<evidence type="ECO:0000256" key="3">
    <source>
        <dbReference type="ARBA" id="ARBA00018091"/>
    </source>
</evidence>
<evidence type="ECO:0000256" key="2">
    <source>
        <dbReference type="ARBA" id="ARBA00007446"/>
    </source>
</evidence>
<accession>A0A514D6V6</accession>
<feature type="domain" description="Icosahedral viral capsid protein S" evidence="7">
    <location>
        <begin position="86"/>
        <end position="280"/>
    </location>
</feature>
<sequence>MTSKGKKVKKVVKVVVKAPKQKKPGARNRSRAAVLVGRGDYATRGPFELMGRSGGAYVGRGLDAYLSGSGDYVVKSNSIMPSTSGLPNFRSSAHSHRMQGSEFCFTLTTGAANTFALQSYWIAPDHTGLFPMLSQLAANYTEFKFHGLVFEFRSTSASALNSTNTALGRVCFATNYNILAPNFTSIREMEDYEFSTSCKPSDVMFHPIECAPRETPFGEYFTKSYPNISIKNTSTAGSSLLGDPRFQNLGNFQIGTDGFQAANVQIAEVWAKYDIELLKPRLWKGIGNGVSVWAAANTVTSPTTVFGNCQVGLTSGYINDFGIASDGVNKAWLINGDGSLVTSGNYFVQVYFIGGGSPTGLATFTFIGNYKALNASSDSNIWKTDAFAASGSVTAFGFFKVTGPGDASNCISSTILSLPTGATRCEWRVVRLPSDWSTTT</sequence>
<organism evidence="8">
    <name type="scientific">Riboviria sp</name>
    <dbReference type="NCBI Taxonomy" id="2585031"/>
    <lineage>
        <taxon>Viruses</taxon>
        <taxon>Riboviria</taxon>
    </lineage>
</organism>
<dbReference type="InterPro" id="IPR000937">
    <property type="entry name" value="Capsid_prot_S-dom_vir"/>
</dbReference>
<keyword evidence="4" id="KW-0167">Capsid protein</keyword>
<dbReference type="EMBL" id="MN034776">
    <property type="protein sequence ID" value="QDH89364.1"/>
    <property type="molecule type" value="Genomic_DNA"/>
</dbReference>
<dbReference type="Gene3D" id="2.60.120.20">
    <property type="match status" value="1"/>
</dbReference>
<gene>
    <name evidence="8" type="ORF">H2RhizoLitter495779_000001</name>
</gene>
<keyword evidence="5" id="KW-0946">Virion</keyword>
<evidence type="ECO:0000313" key="8">
    <source>
        <dbReference type="EMBL" id="QDH89364.1"/>
    </source>
</evidence>
<evidence type="ECO:0000256" key="5">
    <source>
        <dbReference type="ARBA" id="ARBA00022844"/>
    </source>
</evidence>
<protein>
    <recommendedName>
        <fullName evidence="3">Capsid protein</fullName>
    </recommendedName>
</protein>